<keyword evidence="2" id="KW-1003">Cell membrane</keyword>
<feature type="transmembrane region" description="Helical" evidence="6">
    <location>
        <begin position="185"/>
        <end position="203"/>
    </location>
</feature>
<feature type="transmembrane region" description="Helical" evidence="6">
    <location>
        <begin position="259"/>
        <end position="283"/>
    </location>
</feature>
<accession>A0ABP9HCM9</accession>
<evidence type="ECO:0000256" key="3">
    <source>
        <dbReference type="ARBA" id="ARBA00022692"/>
    </source>
</evidence>
<evidence type="ECO:0000313" key="7">
    <source>
        <dbReference type="EMBL" id="GAA4967550.1"/>
    </source>
</evidence>
<feature type="transmembrane region" description="Helical" evidence="6">
    <location>
        <begin position="224"/>
        <end position="244"/>
    </location>
</feature>
<feature type="transmembrane region" description="Helical" evidence="6">
    <location>
        <begin position="375"/>
        <end position="395"/>
    </location>
</feature>
<feature type="transmembrane region" description="Helical" evidence="6">
    <location>
        <begin position="343"/>
        <end position="363"/>
    </location>
</feature>
<feature type="transmembrane region" description="Helical" evidence="6">
    <location>
        <begin position="459"/>
        <end position="481"/>
    </location>
</feature>
<keyword evidence="4 6" id="KW-1133">Transmembrane helix</keyword>
<dbReference type="PANTHER" id="PTHR30250:SF26">
    <property type="entry name" value="PSMA PROTEIN"/>
    <property type="match status" value="1"/>
</dbReference>
<feature type="transmembrane region" description="Helical" evidence="6">
    <location>
        <begin position="125"/>
        <end position="146"/>
    </location>
</feature>
<proteinExistence type="predicted"/>
<gene>
    <name evidence="7" type="ORF">GCM10023315_16230</name>
</gene>
<dbReference type="Proteomes" id="UP001501692">
    <property type="component" value="Unassembled WGS sequence"/>
</dbReference>
<comment type="subcellular location">
    <subcellularLocation>
        <location evidence="1">Cell membrane</location>
        <topology evidence="1">Multi-pass membrane protein</topology>
    </subcellularLocation>
</comment>
<evidence type="ECO:0000256" key="6">
    <source>
        <dbReference type="SAM" id="Phobius"/>
    </source>
</evidence>
<sequence>MKKLSHNIIFNLAGNAFVILYSVLLLPAVLSTLGAEAAGVIGLYNTLFAALAFFDLGFGLLANREISKNIVKNKFDKNILNLISTLEILYWIISFIILLIIYFAAPYISENILSAETFSDKELIFFIRLIAVSMFFRWPISFYFNINSGLQNLVGVNIIKMIVYLILMLSLYYLIIVMAFDIGEYLIVIAFTNFLLVASYFYFSKKKLGFKNTLIFKYNTLKGHFTYALGSMVISTLTLLFIQLDKIYLTKLGNLSDLGIYTVLFSLSIGIVQIVYPVTYAFFPKINELIVAQKRDELLEKVKTISSILILISFCFLVLFFSFREEILSLWIGELNSEDTQNLFLILVLAGCIYATAQIPYLIESALGKVKFVMKYFIFSNILYLGCLYVFSNMLELKGVAISYLLAICLYFVGAIYLFNKNLGIKFTLNWLKNIMVNILISSILIIIIRLIKLKIIDGFLAIAIEIGLSMIIVILILVLFNSNLRLSIAKKSIEIIKYASIKQKK</sequence>
<dbReference type="InterPro" id="IPR050833">
    <property type="entry name" value="Poly_Biosynth_Transport"/>
</dbReference>
<feature type="transmembrane region" description="Helical" evidence="6">
    <location>
        <begin position="82"/>
        <end position="105"/>
    </location>
</feature>
<dbReference type="PANTHER" id="PTHR30250">
    <property type="entry name" value="PST FAMILY PREDICTED COLANIC ACID TRANSPORTER"/>
    <property type="match status" value="1"/>
</dbReference>
<evidence type="ECO:0008006" key="9">
    <source>
        <dbReference type="Google" id="ProtNLM"/>
    </source>
</evidence>
<dbReference type="Pfam" id="PF01943">
    <property type="entry name" value="Polysacc_synt"/>
    <property type="match status" value="1"/>
</dbReference>
<protein>
    <recommendedName>
        <fullName evidence="9">Polysaccharide biosynthesis protein C-terminal domain-containing protein</fullName>
    </recommendedName>
</protein>
<feature type="transmembrane region" description="Helical" evidence="6">
    <location>
        <begin position="158"/>
        <end position="179"/>
    </location>
</feature>
<evidence type="ECO:0000256" key="5">
    <source>
        <dbReference type="ARBA" id="ARBA00023136"/>
    </source>
</evidence>
<feature type="transmembrane region" description="Helical" evidence="6">
    <location>
        <begin position="304"/>
        <end position="323"/>
    </location>
</feature>
<reference evidence="8" key="1">
    <citation type="journal article" date="2019" name="Int. J. Syst. Evol. Microbiol.">
        <title>The Global Catalogue of Microorganisms (GCM) 10K type strain sequencing project: providing services to taxonomists for standard genome sequencing and annotation.</title>
        <authorList>
            <consortium name="The Broad Institute Genomics Platform"/>
            <consortium name="The Broad Institute Genome Sequencing Center for Infectious Disease"/>
            <person name="Wu L."/>
            <person name="Ma J."/>
        </authorList>
    </citation>
    <scope>NUCLEOTIDE SEQUENCE [LARGE SCALE GENOMIC DNA]</scope>
    <source>
        <strain evidence="8">JCM 18287</strain>
    </source>
</reference>
<feature type="transmembrane region" description="Helical" evidence="6">
    <location>
        <begin position="431"/>
        <end position="453"/>
    </location>
</feature>
<comment type="caution">
    <text evidence="7">The sequence shown here is derived from an EMBL/GenBank/DDBJ whole genome shotgun (WGS) entry which is preliminary data.</text>
</comment>
<evidence type="ECO:0000313" key="8">
    <source>
        <dbReference type="Proteomes" id="UP001501692"/>
    </source>
</evidence>
<evidence type="ECO:0000256" key="1">
    <source>
        <dbReference type="ARBA" id="ARBA00004651"/>
    </source>
</evidence>
<keyword evidence="8" id="KW-1185">Reference proteome</keyword>
<feature type="transmembrane region" description="Helical" evidence="6">
    <location>
        <begin position="41"/>
        <end position="61"/>
    </location>
</feature>
<dbReference type="EMBL" id="BAABJK010000004">
    <property type="protein sequence ID" value="GAA4967550.1"/>
    <property type="molecule type" value="Genomic_DNA"/>
</dbReference>
<keyword evidence="3 6" id="KW-0812">Transmembrane</keyword>
<feature type="transmembrane region" description="Helical" evidence="6">
    <location>
        <begin position="401"/>
        <end position="419"/>
    </location>
</feature>
<name>A0ABP9HCM9_9FLAO</name>
<organism evidence="7 8">
    <name type="scientific">Algibacter aquimarinus</name>
    <dbReference type="NCBI Taxonomy" id="1136748"/>
    <lineage>
        <taxon>Bacteria</taxon>
        <taxon>Pseudomonadati</taxon>
        <taxon>Bacteroidota</taxon>
        <taxon>Flavobacteriia</taxon>
        <taxon>Flavobacteriales</taxon>
        <taxon>Flavobacteriaceae</taxon>
        <taxon>Algibacter</taxon>
    </lineage>
</organism>
<dbReference type="RefSeq" id="WP_345166851.1">
    <property type="nucleotide sequence ID" value="NZ_BAABJK010000004.1"/>
</dbReference>
<keyword evidence="5 6" id="KW-0472">Membrane</keyword>
<evidence type="ECO:0000256" key="2">
    <source>
        <dbReference type="ARBA" id="ARBA00022475"/>
    </source>
</evidence>
<feature type="transmembrane region" description="Helical" evidence="6">
    <location>
        <begin position="12"/>
        <end position="35"/>
    </location>
</feature>
<evidence type="ECO:0000256" key="4">
    <source>
        <dbReference type="ARBA" id="ARBA00022989"/>
    </source>
</evidence>
<dbReference type="InterPro" id="IPR002797">
    <property type="entry name" value="Polysacc_synth"/>
</dbReference>